<sequence length="146" mass="16908">MIAWHCKTFSELTTQELYQIMYYRTQTFVVAQKRSYQEVDDVDPVAHHLWATKDGKLVAYFRIFKDHDHISFGRVLTTPDVRGQGLGGQLLTVGLGVINQLYPGVKMIINSQDDKEKFYAKYGFKAIGKPFVFHHTPHITMIKEQK</sequence>
<evidence type="ECO:0000313" key="2">
    <source>
        <dbReference type="EMBL" id="GLB47295.1"/>
    </source>
</evidence>
<accession>A0A9W6B2Q8</accession>
<feature type="domain" description="N-acetyltransferase" evidence="1">
    <location>
        <begin position="7"/>
        <end position="146"/>
    </location>
</feature>
<gene>
    <name evidence="2" type="ORF">WR164_12740</name>
</gene>
<evidence type="ECO:0000259" key="1">
    <source>
        <dbReference type="PROSITE" id="PS51186"/>
    </source>
</evidence>
<organism evidence="2 3">
    <name type="scientific">Philodulcilactobacillus myokoensis</name>
    <dbReference type="NCBI Taxonomy" id="2929573"/>
    <lineage>
        <taxon>Bacteria</taxon>
        <taxon>Bacillati</taxon>
        <taxon>Bacillota</taxon>
        <taxon>Bacilli</taxon>
        <taxon>Lactobacillales</taxon>
        <taxon>Lactobacillaceae</taxon>
        <taxon>Philodulcilactobacillus</taxon>
    </lineage>
</organism>
<dbReference type="Gene3D" id="3.40.630.30">
    <property type="match status" value="1"/>
</dbReference>
<proteinExistence type="predicted"/>
<dbReference type="SUPFAM" id="SSF55729">
    <property type="entry name" value="Acyl-CoA N-acyltransferases (Nat)"/>
    <property type="match status" value="1"/>
</dbReference>
<dbReference type="EMBL" id="BRPL01000002">
    <property type="protein sequence ID" value="GLB47295.1"/>
    <property type="molecule type" value="Genomic_DNA"/>
</dbReference>
<dbReference type="InterPro" id="IPR000182">
    <property type="entry name" value="GNAT_dom"/>
</dbReference>
<keyword evidence="3" id="KW-1185">Reference proteome</keyword>
<dbReference type="GO" id="GO:0016747">
    <property type="term" value="F:acyltransferase activity, transferring groups other than amino-acyl groups"/>
    <property type="evidence" value="ECO:0007669"/>
    <property type="project" value="InterPro"/>
</dbReference>
<dbReference type="InterPro" id="IPR016181">
    <property type="entry name" value="Acyl_CoA_acyltransferase"/>
</dbReference>
<dbReference type="Proteomes" id="UP001144204">
    <property type="component" value="Unassembled WGS sequence"/>
</dbReference>
<name>A0A9W6B2Q8_9LACO</name>
<dbReference type="CDD" id="cd04301">
    <property type="entry name" value="NAT_SF"/>
    <property type="match status" value="1"/>
</dbReference>
<comment type="caution">
    <text evidence="2">The sequence shown here is derived from an EMBL/GenBank/DDBJ whole genome shotgun (WGS) entry which is preliminary data.</text>
</comment>
<dbReference type="Pfam" id="PF13673">
    <property type="entry name" value="Acetyltransf_10"/>
    <property type="match status" value="1"/>
</dbReference>
<evidence type="ECO:0000313" key="3">
    <source>
        <dbReference type="Proteomes" id="UP001144204"/>
    </source>
</evidence>
<dbReference type="RefSeq" id="WP_286136756.1">
    <property type="nucleotide sequence ID" value="NZ_BRPL01000002.1"/>
</dbReference>
<dbReference type="AlphaFoldDB" id="A0A9W6B2Q8"/>
<protein>
    <submittedName>
        <fullName evidence="2">GNAT family acetyltransferase</fullName>
    </submittedName>
</protein>
<reference evidence="2" key="1">
    <citation type="submission" date="2022-07" db="EMBL/GenBank/DDBJ databases">
        <authorList>
            <person name="Kouya T."/>
            <person name="Ishiyama Y."/>
        </authorList>
    </citation>
    <scope>NUCLEOTIDE SEQUENCE</scope>
    <source>
        <strain evidence="2">WR16-4</strain>
    </source>
</reference>
<dbReference type="PROSITE" id="PS51186">
    <property type="entry name" value="GNAT"/>
    <property type="match status" value="1"/>
</dbReference>
<reference evidence="2" key="2">
    <citation type="journal article" date="2023" name="PLoS ONE">
        <title>Philodulcilactobacillus myokoensis gen. nov., sp. nov., a fructophilic, acidophilic, and agar-phobic lactic acid bacterium isolated from fermented vegetable extracts.</title>
        <authorList>
            <person name="Kouya T."/>
            <person name="Ishiyama Y."/>
            <person name="Ohashi S."/>
            <person name="Kumakubo R."/>
            <person name="Yamazaki T."/>
            <person name="Otaki T."/>
        </authorList>
    </citation>
    <scope>NUCLEOTIDE SEQUENCE</scope>
    <source>
        <strain evidence="2">WR16-4</strain>
    </source>
</reference>